<keyword evidence="4 9" id="KW-0479">Metal-binding</keyword>
<comment type="cofactor">
    <cofactor evidence="9">
        <name>heme</name>
        <dbReference type="ChEBI" id="CHEBI:30413"/>
    </cofactor>
</comment>
<comment type="pathway">
    <text evidence="1">Alkaloid biosynthesis; taxol biosynthesis.</text>
</comment>
<dbReference type="GO" id="GO:0005506">
    <property type="term" value="F:iron ion binding"/>
    <property type="evidence" value="ECO:0007669"/>
    <property type="project" value="InterPro"/>
</dbReference>
<dbReference type="CDD" id="cd11043">
    <property type="entry name" value="CYP90-like"/>
    <property type="match status" value="1"/>
</dbReference>
<protein>
    <submittedName>
        <fullName evidence="11">CYP725A11</fullName>
    </submittedName>
</protein>
<keyword evidence="5 10" id="KW-0560">Oxidoreductase</keyword>
<evidence type="ECO:0000256" key="3">
    <source>
        <dbReference type="ARBA" id="ARBA00022617"/>
    </source>
</evidence>
<name>A0A291FAT3_TAXCH</name>
<comment type="similarity">
    <text evidence="2 10">Belongs to the cytochrome P450 family.</text>
</comment>
<keyword evidence="7 10" id="KW-0503">Monooxygenase</keyword>
<dbReference type="Pfam" id="PF00067">
    <property type="entry name" value="p450"/>
    <property type="match status" value="1"/>
</dbReference>
<dbReference type="GO" id="GO:0004497">
    <property type="term" value="F:monooxygenase activity"/>
    <property type="evidence" value="ECO:0007669"/>
    <property type="project" value="UniProtKB-KW"/>
</dbReference>
<dbReference type="PANTHER" id="PTHR24286">
    <property type="entry name" value="CYTOCHROME P450 26"/>
    <property type="match status" value="1"/>
</dbReference>
<dbReference type="UniPathway" id="UPA00842"/>
<dbReference type="PRINTS" id="PR00463">
    <property type="entry name" value="EP450I"/>
</dbReference>
<evidence type="ECO:0000256" key="5">
    <source>
        <dbReference type="ARBA" id="ARBA00023002"/>
    </source>
</evidence>
<keyword evidence="8" id="KW-0876">Taxol biosynthesis</keyword>
<evidence type="ECO:0000313" key="11">
    <source>
        <dbReference type="EMBL" id="ATG29896.1"/>
    </source>
</evidence>
<dbReference type="EMBL" id="MF448575">
    <property type="protein sequence ID" value="ATG29896.1"/>
    <property type="molecule type" value="mRNA"/>
</dbReference>
<evidence type="ECO:0000256" key="10">
    <source>
        <dbReference type="RuleBase" id="RU000461"/>
    </source>
</evidence>
<dbReference type="PRINTS" id="PR00385">
    <property type="entry name" value="P450"/>
</dbReference>
<dbReference type="GO" id="GO:0020037">
    <property type="term" value="F:heme binding"/>
    <property type="evidence" value="ECO:0007669"/>
    <property type="project" value="InterPro"/>
</dbReference>
<keyword evidence="3 9" id="KW-0349">Heme</keyword>
<dbReference type="InterPro" id="IPR036396">
    <property type="entry name" value="Cyt_P450_sf"/>
</dbReference>
<evidence type="ECO:0000256" key="4">
    <source>
        <dbReference type="ARBA" id="ARBA00022723"/>
    </source>
</evidence>
<evidence type="ECO:0000256" key="7">
    <source>
        <dbReference type="ARBA" id="ARBA00023033"/>
    </source>
</evidence>
<feature type="binding site" description="axial binding residue" evidence="9">
    <location>
        <position position="455"/>
    </location>
    <ligand>
        <name>heme</name>
        <dbReference type="ChEBI" id="CHEBI:30413"/>
    </ligand>
    <ligandPart>
        <name>Fe</name>
        <dbReference type="ChEBI" id="CHEBI:18248"/>
    </ligandPart>
</feature>
<accession>A0A291FAT3</accession>
<sequence length="509" mass="58067">MVIHYRLFPIKMDCSLHFLRSMVPTFGLESCPALLSITITAIVATTLLFLFRLHNARSSVKLPPGKFGFPFIGESIRFIRALRSETPQSFFDERIKKFGTVFKTSLIGHPTVVLCGPAGSRLVLSNEDKLVQGSWPNSFIKLMGKDSIATARKEKHRIIRVAMARFLGPQSLQNIMGQMSREIQRNINEKWKGKDEVKALPLIRDLVFSLASSLFFGVRDEHQQERLHILLQTVLLGSMALPLDFPGTRYRKAIEARKELDVIFSSLIRKRRSDLDSGKASASQDLLSVLITFRDEKGVPFTDKEMLDNFSAILHASYDTTTSPMTLILRLLSSNPECYQKIVQEQMGILGSKKEGEEISWKDLKDMKYTWQAVQETLRMFPAIFGSFREAINDIHYEGYVIPKGWRILWTSYSTNLKQEYFNEPEKFKPSRFEEEGRHVAPYTFIPFGAGVRICAGWEFAKTELLLFVHHFVKNFSGCIVIDPNEKISGDPFPPLPTSGQRMKLIPRS</sequence>
<dbReference type="InterPro" id="IPR017972">
    <property type="entry name" value="Cyt_P450_CS"/>
</dbReference>
<evidence type="ECO:0000256" key="6">
    <source>
        <dbReference type="ARBA" id="ARBA00023004"/>
    </source>
</evidence>
<evidence type="ECO:0000256" key="2">
    <source>
        <dbReference type="ARBA" id="ARBA00010617"/>
    </source>
</evidence>
<evidence type="ECO:0000256" key="8">
    <source>
        <dbReference type="ARBA" id="ARBA00023059"/>
    </source>
</evidence>
<dbReference type="SMR" id="A0A291FAT3"/>
<dbReference type="SUPFAM" id="SSF48264">
    <property type="entry name" value="Cytochrome P450"/>
    <property type="match status" value="1"/>
</dbReference>
<dbReference type="GO" id="GO:0016125">
    <property type="term" value="P:sterol metabolic process"/>
    <property type="evidence" value="ECO:0007669"/>
    <property type="project" value="TreeGrafter"/>
</dbReference>
<reference evidence="11" key="1">
    <citation type="journal article" date="2017" name="Front. Plant Sci.">
        <title>Transcriptome Assembly and Systematic Identification of Novel Cytochrome P450s in Taxus chinensis.</title>
        <authorList>
            <person name="Liao W."/>
            <person name="Zhao S."/>
            <person name="Zhang M."/>
            <person name="Dong K."/>
            <person name="Chen Y."/>
            <person name="Fu C."/>
            <person name="Yu L."/>
        </authorList>
    </citation>
    <scope>NUCLEOTIDE SEQUENCE</scope>
</reference>
<proteinExistence type="evidence at transcript level"/>
<evidence type="ECO:0000256" key="9">
    <source>
        <dbReference type="PIRSR" id="PIRSR602401-1"/>
    </source>
</evidence>
<dbReference type="GO" id="GO:0042617">
    <property type="term" value="P:paclitaxel biosynthetic process"/>
    <property type="evidence" value="ECO:0007669"/>
    <property type="project" value="UniProtKB-UniPathway"/>
</dbReference>
<dbReference type="PROSITE" id="PS00086">
    <property type="entry name" value="CYTOCHROME_P450"/>
    <property type="match status" value="1"/>
</dbReference>
<dbReference type="PANTHER" id="PTHR24286:SF384">
    <property type="entry name" value="P450, PUTATIVE (EUROFUNG)-RELATED"/>
    <property type="match status" value="1"/>
</dbReference>
<keyword evidence="6 9" id="KW-0408">Iron</keyword>
<dbReference type="FunFam" id="1.10.630.10:FF:000022">
    <property type="entry name" value="Taxadiene 5-alpha hydroxylase"/>
    <property type="match status" value="1"/>
</dbReference>
<dbReference type="InterPro" id="IPR001128">
    <property type="entry name" value="Cyt_P450"/>
</dbReference>
<dbReference type="GO" id="GO:0016705">
    <property type="term" value="F:oxidoreductase activity, acting on paired donors, with incorporation or reduction of molecular oxygen"/>
    <property type="evidence" value="ECO:0007669"/>
    <property type="project" value="InterPro"/>
</dbReference>
<evidence type="ECO:0000256" key="1">
    <source>
        <dbReference type="ARBA" id="ARBA00005122"/>
    </source>
</evidence>
<dbReference type="InterPro" id="IPR002401">
    <property type="entry name" value="Cyt_P450_E_grp-I"/>
</dbReference>
<dbReference type="AlphaFoldDB" id="A0A291FAT3"/>
<organism evidence="11">
    <name type="scientific">Taxus chinensis</name>
    <name type="common">Chinese yew</name>
    <name type="synonym">Taxus wallichiana var. chinensis</name>
    <dbReference type="NCBI Taxonomy" id="29808"/>
    <lineage>
        <taxon>Eukaryota</taxon>
        <taxon>Viridiplantae</taxon>
        <taxon>Streptophyta</taxon>
        <taxon>Embryophyta</taxon>
        <taxon>Tracheophyta</taxon>
        <taxon>Spermatophyta</taxon>
        <taxon>Pinopsida</taxon>
        <taxon>Pinidae</taxon>
        <taxon>Conifers II</taxon>
        <taxon>Cupressales</taxon>
        <taxon>Taxaceae</taxon>
        <taxon>Taxus</taxon>
    </lineage>
</organism>
<dbReference type="Gene3D" id="1.10.630.10">
    <property type="entry name" value="Cytochrome P450"/>
    <property type="match status" value="1"/>
</dbReference>